<accession>A0ABY9THG8</accession>
<feature type="signal peptide" evidence="1">
    <location>
        <begin position="1"/>
        <end position="19"/>
    </location>
</feature>
<protein>
    <recommendedName>
        <fullName evidence="4">MSHA biogenesis protein MshK</fullName>
    </recommendedName>
</protein>
<feature type="chain" id="PRO_5045976964" description="MSHA biogenesis protein MshK" evidence="1">
    <location>
        <begin position="20"/>
        <end position="102"/>
    </location>
</feature>
<evidence type="ECO:0000313" key="2">
    <source>
        <dbReference type="EMBL" id="WNC68141.1"/>
    </source>
</evidence>
<organism evidence="2 3">
    <name type="scientific">Thalassotalea nanhaiensis</name>
    <dbReference type="NCBI Taxonomy" id="3065648"/>
    <lineage>
        <taxon>Bacteria</taxon>
        <taxon>Pseudomonadati</taxon>
        <taxon>Pseudomonadota</taxon>
        <taxon>Gammaproteobacteria</taxon>
        <taxon>Alteromonadales</taxon>
        <taxon>Colwelliaceae</taxon>
        <taxon>Thalassotalea</taxon>
    </lineage>
</organism>
<proteinExistence type="predicted"/>
<gene>
    <name evidence="2" type="ORF">RI845_16645</name>
</gene>
<dbReference type="Proteomes" id="UP001248581">
    <property type="component" value="Chromosome"/>
</dbReference>
<keyword evidence="1" id="KW-0732">Signal</keyword>
<evidence type="ECO:0000256" key="1">
    <source>
        <dbReference type="SAM" id="SignalP"/>
    </source>
</evidence>
<dbReference type="EMBL" id="CP134146">
    <property type="protein sequence ID" value="WNC68141.1"/>
    <property type="molecule type" value="Genomic_DNA"/>
</dbReference>
<reference evidence="3" key="1">
    <citation type="submission" date="2023-09" db="EMBL/GenBank/DDBJ databases">
        <authorList>
            <person name="Li S."/>
            <person name="Li X."/>
            <person name="Zhang C."/>
            <person name="Zhao Z."/>
        </authorList>
    </citation>
    <scope>NUCLEOTIDE SEQUENCE [LARGE SCALE GENOMIC DNA]</scope>
    <source>
        <strain evidence="3">SQ345</strain>
    </source>
</reference>
<keyword evidence="3" id="KW-1185">Reference proteome</keyword>
<evidence type="ECO:0000313" key="3">
    <source>
        <dbReference type="Proteomes" id="UP001248581"/>
    </source>
</evidence>
<name>A0ABY9THG8_9GAMM</name>
<dbReference type="RefSeq" id="WP_348387299.1">
    <property type="nucleotide sequence ID" value="NZ_CP134146.1"/>
</dbReference>
<evidence type="ECO:0008006" key="4">
    <source>
        <dbReference type="Google" id="ProtNLM"/>
    </source>
</evidence>
<sequence>MFKISFVILLTLFSFNINAEQLDPTRPFSKSITDRESIKQNLKLYSIIISGNSRKAIINKKAMVVGDRLDEFKVIKIEKQKVVLQSSSETIELVLFTNALTK</sequence>